<proteinExistence type="predicted"/>
<sequence>MATRQAVATAQQPSFSANTDYPLLLHWGGKFLPDNTGNSKELVDRIAILVLGKEKDQLLAVPKIGRGTGKEQCNACLRTLKDWQFKPLIQGFFCDTTASNIGLNIGACTLLERALEKELVWIACRHQVFEVVLAVFSAVLGPSSGPEIGLFNRFQTLWPFITKHDFKSAPDIHFEGMLIGLRADMISFFRDAIHAELPRDDYKELLQLYYVFLGSEGTFSFCAPGAMHHTRWMAKAIYSIKIFLVKDQVKLTAKKMVLSPLHFLYHWSMPANGLKLLLHQELISMI</sequence>
<dbReference type="Proteomes" id="UP001652625">
    <property type="component" value="Chromosome 09"/>
</dbReference>
<keyword evidence="1" id="KW-1185">Reference proteome</keyword>
<evidence type="ECO:0000313" key="2">
    <source>
        <dbReference type="RefSeq" id="XP_065660517.1"/>
    </source>
</evidence>
<reference evidence="2" key="1">
    <citation type="submission" date="2025-08" db="UniProtKB">
        <authorList>
            <consortium name="RefSeq"/>
        </authorList>
    </citation>
    <scope>IDENTIFICATION</scope>
</reference>
<organism evidence="1 2">
    <name type="scientific">Hydra vulgaris</name>
    <name type="common">Hydra</name>
    <name type="synonym">Hydra attenuata</name>
    <dbReference type="NCBI Taxonomy" id="6087"/>
    <lineage>
        <taxon>Eukaryota</taxon>
        <taxon>Metazoa</taxon>
        <taxon>Cnidaria</taxon>
        <taxon>Hydrozoa</taxon>
        <taxon>Hydroidolina</taxon>
        <taxon>Anthoathecata</taxon>
        <taxon>Aplanulata</taxon>
        <taxon>Hydridae</taxon>
        <taxon>Hydra</taxon>
    </lineage>
</organism>
<evidence type="ECO:0000313" key="1">
    <source>
        <dbReference type="Proteomes" id="UP001652625"/>
    </source>
</evidence>
<dbReference type="RefSeq" id="XP_065660517.1">
    <property type="nucleotide sequence ID" value="XM_065804445.1"/>
</dbReference>
<accession>A0ABM4CFM4</accession>
<name>A0ABM4CFM4_HYDVU</name>
<protein>
    <submittedName>
        <fullName evidence="2">Uncharacterized protein LOC136084475</fullName>
    </submittedName>
</protein>
<dbReference type="GeneID" id="136084475"/>
<gene>
    <name evidence="2" type="primary">LOC136084475</name>
</gene>